<proteinExistence type="inferred from homology"/>
<dbReference type="InterPro" id="IPR000847">
    <property type="entry name" value="LysR_HTH_N"/>
</dbReference>
<feature type="domain" description="HTH lysR-type" evidence="5">
    <location>
        <begin position="1"/>
        <end position="60"/>
    </location>
</feature>
<sequence length="299" mass="33612">MNVQIKSLYCFVTLLEVGNYTRAAEKLHLTQPTLSKMIQRLEDNLEQPLLIRNNQKVIATEAGRMLANSAQQIVGQWHRLQEELNSLNGLQTGQLRLGVCPMMGEMIIDLLSEYRKRFPKIEVSIVELGGFGAEQALLNDTLDLTFTALPTTHSQEFYSHNLKGYPLLACIPNGHKLEKSEAITWAAIEPHPFILYNDDFSLTKLIHRLSHKANVELNIAAQSGQWDFIAAMVEAQMGVAILPKPICDKVNSDKLVYRPLSPNLTWDLALIWRKNLPLTPAAEGFINLSRELSPDSPSM</sequence>
<dbReference type="PROSITE" id="PS50931">
    <property type="entry name" value="HTH_LYSR"/>
    <property type="match status" value="1"/>
</dbReference>
<dbReference type="EMBL" id="JAESVD010000002">
    <property type="protein sequence ID" value="MBL4912555.1"/>
    <property type="molecule type" value="Genomic_DNA"/>
</dbReference>
<evidence type="ECO:0000313" key="6">
    <source>
        <dbReference type="EMBL" id="MBL4912555.1"/>
    </source>
</evidence>
<dbReference type="Gene3D" id="3.40.190.290">
    <property type="match status" value="1"/>
</dbReference>
<keyword evidence="3" id="KW-0238">DNA-binding</keyword>
<evidence type="ECO:0000313" key="7">
    <source>
        <dbReference type="Proteomes" id="UP000604898"/>
    </source>
</evidence>
<evidence type="ECO:0000259" key="5">
    <source>
        <dbReference type="PROSITE" id="PS50931"/>
    </source>
</evidence>
<dbReference type="SUPFAM" id="SSF46785">
    <property type="entry name" value="Winged helix' DNA-binding domain"/>
    <property type="match status" value="1"/>
</dbReference>
<name>A0ABS1SVJ7_9GAMM</name>
<dbReference type="RefSeq" id="WP_202720771.1">
    <property type="nucleotide sequence ID" value="NZ_BPEX01000001.1"/>
</dbReference>
<dbReference type="Pfam" id="PF00126">
    <property type="entry name" value="HTH_1"/>
    <property type="match status" value="1"/>
</dbReference>
<evidence type="ECO:0000256" key="3">
    <source>
        <dbReference type="ARBA" id="ARBA00023125"/>
    </source>
</evidence>
<comment type="similarity">
    <text evidence="1">Belongs to the LysR transcriptional regulatory family.</text>
</comment>
<comment type="caution">
    <text evidence="6">The sequence shown here is derived from an EMBL/GenBank/DDBJ whole genome shotgun (WGS) entry which is preliminary data.</text>
</comment>
<keyword evidence="4" id="KW-0804">Transcription</keyword>
<dbReference type="Proteomes" id="UP000604898">
    <property type="component" value="Unassembled WGS sequence"/>
</dbReference>
<dbReference type="InterPro" id="IPR036390">
    <property type="entry name" value="WH_DNA-bd_sf"/>
</dbReference>
<evidence type="ECO:0000256" key="2">
    <source>
        <dbReference type="ARBA" id="ARBA00023015"/>
    </source>
</evidence>
<evidence type="ECO:0000256" key="4">
    <source>
        <dbReference type="ARBA" id="ARBA00023163"/>
    </source>
</evidence>
<dbReference type="PANTHER" id="PTHR30419:SF8">
    <property type="entry name" value="NITROGEN ASSIMILATION TRANSCRIPTIONAL ACTIVATOR-RELATED"/>
    <property type="match status" value="1"/>
</dbReference>
<dbReference type="InterPro" id="IPR005119">
    <property type="entry name" value="LysR_subst-bd"/>
</dbReference>
<gene>
    <name evidence="6" type="ORF">JMA39_05290</name>
</gene>
<dbReference type="InterPro" id="IPR036388">
    <property type="entry name" value="WH-like_DNA-bd_sf"/>
</dbReference>
<keyword evidence="2" id="KW-0805">Transcription regulation</keyword>
<reference evidence="6 7" key="1">
    <citation type="submission" date="2021-01" db="EMBL/GenBank/DDBJ databases">
        <title>Genome sequence of Shewanella schlegeliana JCM 11561.</title>
        <authorList>
            <person name="Zhang H."/>
            <person name="Li C."/>
        </authorList>
    </citation>
    <scope>NUCLEOTIDE SEQUENCE [LARGE SCALE GENOMIC DNA]</scope>
    <source>
        <strain evidence="6 7">JCM 11561</strain>
    </source>
</reference>
<evidence type="ECO:0000256" key="1">
    <source>
        <dbReference type="ARBA" id="ARBA00009437"/>
    </source>
</evidence>
<dbReference type="Pfam" id="PF03466">
    <property type="entry name" value="LysR_substrate"/>
    <property type="match status" value="1"/>
</dbReference>
<accession>A0ABS1SVJ7</accession>
<organism evidence="6 7">
    <name type="scientific">Shewanella schlegeliana</name>
    <dbReference type="NCBI Taxonomy" id="190308"/>
    <lineage>
        <taxon>Bacteria</taxon>
        <taxon>Pseudomonadati</taxon>
        <taxon>Pseudomonadota</taxon>
        <taxon>Gammaproteobacteria</taxon>
        <taxon>Alteromonadales</taxon>
        <taxon>Shewanellaceae</taxon>
        <taxon>Shewanella</taxon>
    </lineage>
</organism>
<protein>
    <submittedName>
        <fullName evidence="6">LysR family transcriptional regulator</fullName>
    </submittedName>
</protein>
<dbReference type="InterPro" id="IPR050950">
    <property type="entry name" value="HTH-type_LysR_regulators"/>
</dbReference>
<dbReference type="SUPFAM" id="SSF53850">
    <property type="entry name" value="Periplasmic binding protein-like II"/>
    <property type="match status" value="1"/>
</dbReference>
<keyword evidence="7" id="KW-1185">Reference proteome</keyword>
<dbReference type="PRINTS" id="PR00039">
    <property type="entry name" value="HTHLYSR"/>
</dbReference>
<dbReference type="PANTHER" id="PTHR30419">
    <property type="entry name" value="HTH-TYPE TRANSCRIPTIONAL REGULATOR YBHD"/>
    <property type="match status" value="1"/>
</dbReference>
<dbReference type="Gene3D" id="1.10.10.10">
    <property type="entry name" value="Winged helix-like DNA-binding domain superfamily/Winged helix DNA-binding domain"/>
    <property type="match status" value="1"/>
</dbReference>